<keyword evidence="3" id="KW-0762">Sugar transport</keyword>
<evidence type="ECO:0000256" key="8">
    <source>
        <dbReference type="ARBA" id="ARBA00042296"/>
    </source>
</evidence>
<accession>A0A3D8MB77</accession>
<comment type="caution">
    <text evidence="12">The sequence shown here is derived from an EMBL/GenBank/DDBJ whole genome shotgun (WGS) entry which is preliminary data.</text>
</comment>
<evidence type="ECO:0000256" key="1">
    <source>
        <dbReference type="ARBA" id="ARBA00004496"/>
    </source>
</evidence>
<dbReference type="InterPro" id="IPR050890">
    <property type="entry name" value="PTS_EIIA_component"/>
</dbReference>
<evidence type="ECO:0000313" key="13">
    <source>
        <dbReference type="Proteomes" id="UP000256561"/>
    </source>
</evidence>
<dbReference type="PROSITE" id="PS51093">
    <property type="entry name" value="PTS_EIIA_TYPE_1"/>
    <property type="match status" value="1"/>
</dbReference>
<dbReference type="OrthoDB" id="6331866at2"/>
<dbReference type="GO" id="GO:0016301">
    <property type="term" value="F:kinase activity"/>
    <property type="evidence" value="ECO:0007669"/>
    <property type="project" value="UniProtKB-KW"/>
</dbReference>
<gene>
    <name evidence="12" type="ORF">DXV75_05865</name>
</gene>
<keyword evidence="13" id="KW-1185">Reference proteome</keyword>
<name>A0A3D8MB77_9ALTE</name>
<dbReference type="EMBL" id="QRHA01000003">
    <property type="protein sequence ID" value="RDV27550.1"/>
    <property type="molecule type" value="Genomic_DNA"/>
</dbReference>
<evidence type="ECO:0000256" key="9">
    <source>
        <dbReference type="ARBA" id="ARBA00042526"/>
    </source>
</evidence>
<keyword evidence="6" id="KW-0418">Kinase</keyword>
<feature type="domain" description="PTS EIIA type-1" evidence="11">
    <location>
        <begin position="37"/>
        <end position="141"/>
    </location>
</feature>
<evidence type="ECO:0000256" key="5">
    <source>
        <dbReference type="ARBA" id="ARBA00022683"/>
    </source>
</evidence>
<keyword evidence="4" id="KW-0808">Transferase</keyword>
<keyword evidence="5" id="KW-0598">Phosphotransferase system</keyword>
<evidence type="ECO:0000256" key="2">
    <source>
        <dbReference type="ARBA" id="ARBA00022448"/>
    </source>
</evidence>
<protein>
    <recommendedName>
        <fullName evidence="7">PTS system glucose-specific EIIA component</fullName>
    </recommendedName>
    <alternativeName>
        <fullName evidence="10">EIIA-Glc</fullName>
    </alternativeName>
    <alternativeName>
        <fullName evidence="9">EIII-Glc</fullName>
    </alternativeName>
    <alternativeName>
        <fullName evidence="8">Glucose-specific phosphotransferase enzyme IIA component</fullName>
    </alternativeName>
</protein>
<dbReference type="RefSeq" id="WP_115592449.1">
    <property type="nucleotide sequence ID" value="NZ_QRHA01000003.1"/>
</dbReference>
<sequence>MIVTASIPSSKPEQFRHEITVLSPVSGSVVPRSNVNAPLFHSGSLGPGVCVMAQSNRILAPFPGKVVAMPEIGYELHFRAQNGLKLRIQVGESSPQLMGERWQRLVQPDTNVPPGTPLAGFDPLWLNQHQLSPVCIITVTNRRGIKALTSPNHTRLRAMEDPLFTLYL</sequence>
<evidence type="ECO:0000256" key="7">
    <source>
        <dbReference type="ARBA" id="ARBA00039163"/>
    </source>
</evidence>
<dbReference type="InterPro" id="IPR001127">
    <property type="entry name" value="PTS_EIIA_1_perm"/>
</dbReference>
<dbReference type="GO" id="GO:0005737">
    <property type="term" value="C:cytoplasm"/>
    <property type="evidence" value="ECO:0007669"/>
    <property type="project" value="UniProtKB-SubCell"/>
</dbReference>
<keyword evidence="2" id="KW-0813">Transport</keyword>
<organism evidence="12 13">
    <name type="scientific">Alteromonas aestuariivivens</name>
    <dbReference type="NCBI Taxonomy" id="1938339"/>
    <lineage>
        <taxon>Bacteria</taxon>
        <taxon>Pseudomonadati</taxon>
        <taxon>Pseudomonadota</taxon>
        <taxon>Gammaproteobacteria</taxon>
        <taxon>Alteromonadales</taxon>
        <taxon>Alteromonadaceae</taxon>
        <taxon>Alteromonas/Salinimonas group</taxon>
        <taxon>Alteromonas</taxon>
    </lineage>
</organism>
<dbReference type="SUPFAM" id="SSF51261">
    <property type="entry name" value="Duplicated hybrid motif"/>
    <property type="match status" value="1"/>
</dbReference>
<dbReference type="GO" id="GO:0009401">
    <property type="term" value="P:phosphoenolpyruvate-dependent sugar phosphotransferase system"/>
    <property type="evidence" value="ECO:0007669"/>
    <property type="project" value="UniProtKB-KW"/>
</dbReference>
<evidence type="ECO:0000256" key="4">
    <source>
        <dbReference type="ARBA" id="ARBA00022679"/>
    </source>
</evidence>
<evidence type="ECO:0000256" key="10">
    <source>
        <dbReference type="ARBA" id="ARBA00042873"/>
    </source>
</evidence>
<dbReference type="Pfam" id="PF00358">
    <property type="entry name" value="PTS_EIIA_1"/>
    <property type="match status" value="1"/>
</dbReference>
<comment type="subcellular location">
    <subcellularLocation>
        <location evidence="1">Cytoplasm</location>
    </subcellularLocation>
</comment>
<evidence type="ECO:0000313" key="12">
    <source>
        <dbReference type="EMBL" id="RDV27550.1"/>
    </source>
</evidence>
<evidence type="ECO:0000256" key="6">
    <source>
        <dbReference type="ARBA" id="ARBA00022777"/>
    </source>
</evidence>
<evidence type="ECO:0000259" key="11">
    <source>
        <dbReference type="PROSITE" id="PS51093"/>
    </source>
</evidence>
<reference evidence="13" key="1">
    <citation type="submission" date="2018-08" db="EMBL/GenBank/DDBJ databases">
        <authorList>
            <person name="Zhang J."/>
            <person name="Du Z.-J."/>
        </authorList>
    </citation>
    <scope>NUCLEOTIDE SEQUENCE [LARGE SCALE GENOMIC DNA]</scope>
    <source>
        <strain evidence="13">KCTC 52655</strain>
    </source>
</reference>
<proteinExistence type="predicted"/>
<dbReference type="Proteomes" id="UP000256561">
    <property type="component" value="Unassembled WGS sequence"/>
</dbReference>
<dbReference type="PANTHER" id="PTHR45008:SF1">
    <property type="entry name" value="PTS SYSTEM GLUCOSE-SPECIFIC EIIA COMPONENT"/>
    <property type="match status" value="1"/>
</dbReference>
<dbReference type="PANTHER" id="PTHR45008">
    <property type="entry name" value="PTS SYSTEM GLUCOSE-SPECIFIC EIIA COMPONENT"/>
    <property type="match status" value="1"/>
</dbReference>
<dbReference type="InterPro" id="IPR011055">
    <property type="entry name" value="Dup_hybrid_motif"/>
</dbReference>
<dbReference type="AlphaFoldDB" id="A0A3D8MB77"/>
<dbReference type="Gene3D" id="2.70.70.10">
    <property type="entry name" value="Glucose Permease (Domain IIA)"/>
    <property type="match status" value="1"/>
</dbReference>
<evidence type="ECO:0000256" key="3">
    <source>
        <dbReference type="ARBA" id="ARBA00022597"/>
    </source>
</evidence>